<reference evidence="1 2" key="1">
    <citation type="journal article" date="2012" name="Plant Cell">
        <title>Genome comparison of barley and maize smut fungi reveals targeted loss of RNA silencing components and species-specific presence of transposable elements.</title>
        <authorList>
            <person name="Laurie J.D."/>
            <person name="Ali S."/>
            <person name="Linning R."/>
            <person name="Mannhaupt G."/>
            <person name="Wong P."/>
            <person name="Gueldener U."/>
            <person name="Muensterkoetter M."/>
            <person name="Moore R."/>
            <person name="Kahmann R."/>
            <person name="Bakkeren G."/>
            <person name="Schirawski J."/>
        </authorList>
    </citation>
    <scope>NUCLEOTIDE SEQUENCE [LARGE SCALE GENOMIC DNA]</scope>
    <source>
        <strain evidence="2">Uh4875-4</strain>
    </source>
</reference>
<dbReference type="Proteomes" id="UP000006174">
    <property type="component" value="Unassembled WGS sequence"/>
</dbReference>
<dbReference type="EMBL" id="CAGI01000145">
    <property type="protein sequence ID" value="CCF49493.1"/>
    <property type="molecule type" value="Genomic_DNA"/>
</dbReference>
<dbReference type="AlphaFoldDB" id="I2FRF0"/>
<comment type="caution">
    <text evidence="1">The sequence shown here is derived from an EMBL/GenBank/DDBJ whole genome shotgun (WGS) entry which is preliminary data.</text>
</comment>
<proteinExistence type="predicted"/>
<organism evidence="1 2">
    <name type="scientific">Ustilago hordei</name>
    <name type="common">Barley covered smut fungus</name>
    <dbReference type="NCBI Taxonomy" id="120017"/>
    <lineage>
        <taxon>Eukaryota</taxon>
        <taxon>Fungi</taxon>
        <taxon>Dikarya</taxon>
        <taxon>Basidiomycota</taxon>
        <taxon>Ustilaginomycotina</taxon>
        <taxon>Ustilaginomycetes</taxon>
        <taxon>Ustilaginales</taxon>
        <taxon>Ustilaginaceae</taxon>
        <taxon>Ustilago</taxon>
    </lineage>
</organism>
<gene>
    <name evidence="1" type="ORF">UHOR_07463</name>
</gene>
<evidence type="ECO:0000313" key="1">
    <source>
        <dbReference type="EMBL" id="CCF49493.1"/>
    </source>
</evidence>
<evidence type="ECO:0000313" key="2">
    <source>
        <dbReference type="Proteomes" id="UP000006174"/>
    </source>
</evidence>
<protein>
    <submittedName>
        <fullName evidence="1">Conserved uncharacterized protein</fullName>
    </submittedName>
</protein>
<sequence>MTHTPSKPPPNLETNGELKARYPILVGKLLWILNTVRLDISFTVNTLACHMSKPTKEAMQAAL</sequence>
<keyword evidence="2" id="KW-1185">Reference proteome</keyword>
<dbReference type="HOGENOM" id="CLU_2887517_0_0_1"/>
<accession>I2FRF0</accession>
<name>I2FRF0_USTHO</name>